<dbReference type="EMBL" id="JAUEPU010000045">
    <property type="protein sequence ID" value="KAK0486822.1"/>
    <property type="molecule type" value="Genomic_DNA"/>
</dbReference>
<evidence type="ECO:0000256" key="1">
    <source>
        <dbReference type="SAM" id="MobiDB-lite"/>
    </source>
</evidence>
<keyword evidence="3" id="KW-1185">Reference proteome</keyword>
<feature type="region of interest" description="Disordered" evidence="1">
    <location>
        <begin position="73"/>
        <end position="92"/>
    </location>
</feature>
<protein>
    <submittedName>
        <fullName evidence="2">Uncharacterized protein</fullName>
    </submittedName>
</protein>
<dbReference type="AlphaFoldDB" id="A0AA39UF24"/>
<reference evidence="2" key="1">
    <citation type="submission" date="2023-06" db="EMBL/GenBank/DDBJ databases">
        <authorList>
            <consortium name="Lawrence Berkeley National Laboratory"/>
            <person name="Ahrendt S."/>
            <person name="Sahu N."/>
            <person name="Indic B."/>
            <person name="Wong-Bajracharya J."/>
            <person name="Merenyi Z."/>
            <person name="Ke H.-M."/>
            <person name="Monk M."/>
            <person name="Kocsube S."/>
            <person name="Drula E."/>
            <person name="Lipzen A."/>
            <person name="Balint B."/>
            <person name="Henrissat B."/>
            <person name="Andreopoulos B."/>
            <person name="Martin F.M."/>
            <person name="Harder C.B."/>
            <person name="Rigling D."/>
            <person name="Ford K.L."/>
            <person name="Foster G.D."/>
            <person name="Pangilinan J."/>
            <person name="Papanicolaou A."/>
            <person name="Barry K."/>
            <person name="LaButti K."/>
            <person name="Viragh M."/>
            <person name="Koriabine M."/>
            <person name="Yan M."/>
            <person name="Riley R."/>
            <person name="Champramary S."/>
            <person name="Plett K.L."/>
            <person name="Tsai I.J."/>
            <person name="Slot J."/>
            <person name="Sipos G."/>
            <person name="Plett J."/>
            <person name="Nagy L.G."/>
            <person name="Grigoriev I.V."/>
        </authorList>
    </citation>
    <scope>NUCLEOTIDE SEQUENCE</scope>
    <source>
        <strain evidence="2">HWK02</strain>
    </source>
</reference>
<accession>A0AA39UF24</accession>
<evidence type="ECO:0000313" key="3">
    <source>
        <dbReference type="Proteomes" id="UP001175228"/>
    </source>
</evidence>
<sequence>MYRILYTTTYHCTPATTATRATYATYTWVARFILLRHVRKIRLPALSPFPIATQGLSPRDGKRRYDHPILGSTVVQDGDQIPSEDAVPQTGTSHAMADGALIEILRLSIQLQQVITERTSVWHPDRDSNPPPAYVDEDT</sequence>
<name>A0AA39UF24_9AGAR</name>
<organism evidence="2 3">
    <name type="scientific">Armillaria luteobubalina</name>
    <dbReference type="NCBI Taxonomy" id="153913"/>
    <lineage>
        <taxon>Eukaryota</taxon>
        <taxon>Fungi</taxon>
        <taxon>Dikarya</taxon>
        <taxon>Basidiomycota</taxon>
        <taxon>Agaricomycotina</taxon>
        <taxon>Agaricomycetes</taxon>
        <taxon>Agaricomycetidae</taxon>
        <taxon>Agaricales</taxon>
        <taxon>Marasmiineae</taxon>
        <taxon>Physalacriaceae</taxon>
        <taxon>Armillaria</taxon>
    </lineage>
</organism>
<gene>
    <name evidence="2" type="ORF">EDD18DRAFT_1111042</name>
</gene>
<comment type="caution">
    <text evidence="2">The sequence shown here is derived from an EMBL/GenBank/DDBJ whole genome shotgun (WGS) entry which is preliminary data.</text>
</comment>
<proteinExistence type="predicted"/>
<evidence type="ECO:0000313" key="2">
    <source>
        <dbReference type="EMBL" id="KAK0486822.1"/>
    </source>
</evidence>
<dbReference type="Proteomes" id="UP001175228">
    <property type="component" value="Unassembled WGS sequence"/>
</dbReference>